<organism evidence="2 3">
    <name type="scientific">Trichinella pseudospiralis</name>
    <name type="common">Parasitic roundworm</name>
    <dbReference type="NCBI Taxonomy" id="6337"/>
    <lineage>
        <taxon>Eukaryota</taxon>
        <taxon>Metazoa</taxon>
        <taxon>Ecdysozoa</taxon>
        <taxon>Nematoda</taxon>
        <taxon>Enoplea</taxon>
        <taxon>Dorylaimia</taxon>
        <taxon>Trichinellida</taxon>
        <taxon>Trichinellidae</taxon>
        <taxon>Trichinella</taxon>
    </lineage>
</organism>
<feature type="compositionally biased region" description="Low complexity" evidence="1">
    <location>
        <begin position="313"/>
        <end position="325"/>
    </location>
</feature>
<accession>A0A0V0XFS0</accession>
<reference evidence="2 3" key="1">
    <citation type="submission" date="2015-01" db="EMBL/GenBank/DDBJ databases">
        <title>Evolution of Trichinella species and genotypes.</title>
        <authorList>
            <person name="Korhonen P.K."/>
            <person name="Edoardo P."/>
            <person name="Giuseppe L.R."/>
            <person name="Gasser R.B."/>
        </authorList>
    </citation>
    <scope>NUCLEOTIDE SEQUENCE [LARGE SCALE GENOMIC DNA]</scope>
    <source>
        <strain evidence="2">ISS141</strain>
    </source>
</reference>
<feature type="region of interest" description="Disordered" evidence="1">
    <location>
        <begin position="144"/>
        <end position="171"/>
    </location>
</feature>
<proteinExistence type="predicted"/>
<name>A0A0V0XFS0_TRIPS</name>
<feature type="compositionally biased region" description="Polar residues" evidence="1">
    <location>
        <begin position="326"/>
        <end position="338"/>
    </location>
</feature>
<dbReference type="AlphaFoldDB" id="A0A0V0XFS0"/>
<feature type="compositionally biased region" description="Basic and acidic residues" evidence="1">
    <location>
        <begin position="301"/>
        <end position="310"/>
    </location>
</feature>
<dbReference type="Proteomes" id="UP000054815">
    <property type="component" value="Unassembled WGS sequence"/>
</dbReference>
<protein>
    <submittedName>
        <fullName evidence="2">Uncharacterized protein</fullName>
    </submittedName>
</protein>
<dbReference type="EMBL" id="JYDU01000326">
    <property type="protein sequence ID" value="KRX86897.1"/>
    <property type="molecule type" value="Genomic_DNA"/>
</dbReference>
<sequence length="400" mass="44506">METDQQRGRHRRSMMGSPCDYLSASLVSFQRPICQKKFKNIPPEHDKRVNSRCLRTRHAPSSGSSSEVTSMFNIGSGNEKMQHYRRRAAKVHHNSGPTQLRCQNLVSKRNYNGASNTSTSKHKIAAQNCKNAKEIHFRMKQSPLNRSTSVVDNCSNGQSHTAQTKGNSNRDLTISQAENRIPNSSKNHLRPNCHNDCAIFKSQSLTSLAGQRNLAETVPPASIVELQSAKQISHSEQHLAIEASTVDDEELKPGNSTFTLLTNNAEIEEFKHDPTTSRNVEEPVVESFKQFNVEDTTSEETVDKPSRSDEDNTSVSVSTTTKSNSIATSDSQDRSTAATNDTKIEVNSYLIPWLLDNVSMVVKYRLNTILLRDAICGTTSFVKDSGGENFEMNDCIDKIP</sequence>
<evidence type="ECO:0000313" key="3">
    <source>
        <dbReference type="Proteomes" id="UP000054815"/>
    </source>
</evidence>
<gene>
    <name evidence="2" type="ORF">T4E_3577</name>
</gene>
<comment type="caution">
    <text evidence="2">The sequence shown here is derived from an EMBL/GenBank/DDBJ whole genome shotgun (WGS) entry which is preliminary data.</text>
</comment>
<evidence type="ECO:0000256" key="1">
    <source>
        <dbReference type="SAM" id="MobiDB-lite"/>
    </source>
</evidence>
<evidence type="ECO:0000313" key="2">
    <source>
        <dbReference type="EMBL" id="KRX86897.1"/>
    </source>
</evidence>
<feature type="region of interest" description="Disordered" evidence="1">
    <location>
        <begin position="292"/>
        <end position="338"/>
    </location>
</feature>